<dbReference type="Pfam" id="PF00196">
    <property type="entry name" value="GerE"/>
    <property type="match status" value="1"/>
</dbReference>
<keyword evidence="1" id="KW-0805">Transcription regulation</keyword>
<evidence type="ECO:0000313" key="5">
    <source>
        <dbReference type="EMBL" id="AHH94593.1"/>
    </source>
</evidence>
<dbReference type="SUPFAM" id="SSF52540">
    <property type="entry name" value="P-loop containing nucleoside triphosphate hydrolases"/>
    <property type="match status" value="1"/>
</dbReference>
<dbReference type="PATRIC" id="fig|1449976.3.peg.1223"/>
<dbReference type="PANTHER" id="PTHR44688">
    <property type="entry name" value="DNA-BINDING TRANSCRIPTIONAL ACTIVATOR DEVR_DOSR"/>
    <property type="match status" value="1"/>
</dbReference>
<dbReference type="InterPro" id="IPR027417">
    <property type="entry name" value="P-loop_NTPase"/>
</dbReference>
<name>W5W066_9PSEU</name>
<keyword evidence="6" id="KW-1185">Reference proteome</keyword>
<dbReference type="KEGG" id="kal:KALB_1220"/>
<dbReference type="SUPFAM" id="SSF46894">
    <property type="entry name" value="C-terminal effector domain of the bipartite response regulators"/>
    <property type="match status" value="1"/>
</dbReference>
<dbReference type="GO" id="GO:0006355">
    <property type="term" value="P:regulation of DNA-templated transcription"/>
    <property type="evidence" value="ECO:0007669"/>
    <property type="project" value="InterPro"/>
</dbReference>
<evidence type="ECO:0000313" key="6">
    <source>
        <dbReference type="Proteomes" id="UP000019225"/>
    </source>
</evidence>
<dbReference type="eggNOG" id="COG2909">
    <property type="taxonomic scope" value="Bacteria"/>
</dbReference>
<dbReference type="Gene3D" id="1.10.10.10">
    <property type="entry name" value="Winged helix-like DNA-binding domain superfamily/Winged helix DNA-binding domain"/>
    <property type="match status" value="1"/>
</dbReference>
<dbReference type="InterPro" id="IPR041664">
    <property type="entry name" value="AAA_16"/>
</dbReference>
<dbReference type="AlphaFoldDB" id="W5W066"/>
<dbReference type="SMART" id="SM00421">
    <property type="entry name" value="HTH_LUXR"/>
    <property type="match status" value="1"/>
</dbReference>
<evidence type="ECO:0000256" key="1">
    <source>
        <dbReference type="ARBA" id="ARBA00023015"/>
    </source>
</evidence>
<dbReference type="EMBL" id="CP007155">
    <property type="protein sequence ID" value="AHH94593.1"/>
    <property type="molecule type" value="Genomic_DNA"/>
</dbReference>
<dbReference type="STRING" id="1449976.KALB_1220"/>
<dbReference type="CDD" id="cd06170">
    <property type="entry name" value="LuxR_C_like"/>
    <property type="match status" value="1"/>
</dbReference>
<dbReference type="PROSITE" id="PS00622">
    <property type="entry name" value="HTH_LUXR_1"/>
    <property type="match status" value="1"/>
</dbReference>
<dbReference type="Proteomes" id="UP000019225">
    <property type="component" value="Chromosome"/>
</dbReference>
<dbReference type="InterPro" id="IPR036388">
    <property type="entry name" value="WH-like_DNA-bd_sf"/>
</dbReference>
<sequence length="928" mass="99773">MALPFELVDLTDTSPLELVERDAELNHLDCLVRDCADGRGGVVLVAGGVATGKTELLYAFAERAAERAVVVTATGSRVERTLPLGVVSQLFHSVAVPAGVWERVTVLLEEGMFTAALSDPESETVEHVRANVVNGLCSALVEVAGGRPLVIVVDDLQYVDVPSLQLLLFLVRRVRTARVGVVLAEGVGPVQARPLFHGELTRQARFRRVQVAPLTEAGVERLLSGRIDTGLAGAVHRISGGNPLLVRALVEDHENATKHPAGRPAVGKTFGRAVVSCLRRGDPVLLEVARGLAVTGPDTPVTVLSQLLDVETDTVANALEVLAWSGILTADGEFRHEQAVAAVVEDMPARVLADLHHRVAGLLHDRGEPAAAVARHLVAAGRADDPWGVQVLREAAEQALVADQVQPAVDCLELTTKVCADGPQRASITTQLSGLEWRLNPASGARHLNRLTAAMRAGHLAGADASTLVRNLLWHGRMDDAGDMLELLDGAEEQHITALWLSASYPTLRNRVPPIEPHVQLAPAVCSDPRLQAALALTTVLTHGATEEAISGAEQVLQSTRLDATTLEPLKCALLALIYADRLDKAAPWCDLLLQEAAARRAPGWQAPFAAIRAEICIRQGDLPQAERHARAALDHMSPQAWGVAIGVPLATLLMATTAMGKLEDTAALFTQPVPPAMLQTRHGLHYLHARGHYHLATNRLHAALGDFLYCGELMRAWDLDLPALVPWRTSAAEVYLRLGKRDQARDLVEEQLGMLAAGPSRSRGISLRLKAATSEEPHRPALLKEAVDQLQAAGDRLELARALADLSTVHQALGEPSRARMAARRAWHVAKGCRAETLLPNWNTEELPTPVEQAEVADAEAITALSEAERRVAALAAVGHTNREIAGKLYITVSTVEQHLTRVYRKLNVNRRKDLPAGLQLTIANSA</sequence>
<protein>
    <submittedName>
        <fullName evidence="5">ATPase-like protein</fullName>
    </submittedName>
</protein>
<reference evidence="5 6" key="1">
    <citation type="journal article" date="2014" name="BMC Genomics">
        <title>Complete genome sequence of producer of the glycopeptide antibiotic Aculeximycin Kutzneria albida DSM 43870T, a representative of minor genus of Pseudonocardiaceae.</title>
        <authorList>
            <person name="Rebets Y."/>
            <person name="Tokovenko B."/>
            <person name="Lushchyk I."/>
            <person name="Ruckert C."/>
            <person name="Zaburannyi N."/>
            <person name="Bechthold A."/>
            <person name="Kalinowski J."/>
            <person name="Luzhetskyy A."/>
        </authorList>
    </citation>
    <scope>NUCLEOTIDE SEQUENCE [LARGE SCALE GENOMIC DNA]</scope>
    <source>
        <strain evidence="5">DSM 43870</strain>
    </source>
</reference>
<dbReference type="InterPro" id="IPR011990">
    <property type="entry name" value="TPR-like_helical_dom_sf"/>
</dbReference>
<evidence type="ECO:0000256" key="3">
    <source>
        <dbReference type="ARBA" id="ARBA00023163"/>
    </source>
</evidence>
<dbReference type="Pfam" id="PF13191">
    <property type="entry name" value="AAA_16"/>
    <property type="match status" value="1"/>
</dbReference>
<evidence type="ECO:0000256" key="2">
    <source>
        <dbReference type="ARBA" id="ARBA00023125"/>
    </source>
</evidence>
<dbReference type="PANTHER" id="PTHR44688:SF16">
    <property type="entry name" value="DNA-BINDING TRANSCRIPTIONAL ACTIVATOR DEVR_DOSR"/>
    <property type="match status" value="1"/>
</dbReference>
<proteinExistence type="predicted"/>
<dbReference type="GO" id="GO:0003677">
    <property type="term" value="F:DNA binding"/>
    <property type="evidence" value="ECO:0007669"/>
    <property type="project" value="UniProtKB-KW"/>
</dbReference>
<evidence type="ECO:0000259" key="4">
    <source>
        <dbReference type="PROSITE" id="PS50043"/>
    </source>
</evidence>
<organism evidence="5 6">
    <name type="scientific">Kutzneria albida DSM 43870</name>
    <dbReference type="NCBI Taxonomy" id="1449976"/>
    <lineage>
        <taxon>Bacteria</taxon>
        <taxon>Bacillati</taxon>
        <taxon>Actinomycetota</taxon>
        <taxon>Actinomycetes</taxon>
        <taxon>Pseudonocardiales</taxon>
        <taxon>Pseudonocardiaceae</taxon>
        <taxon>Kutzneria</taxon>
    </lineage>
</organism>
<dbReference type="InterPro" id="IPR000792">
    <property type="entry name" value="Tscrpt_reg_LuxR_C"/>
</dbReference>
<dbReference type="InterPro" id="IPR016032">
    <property type="entry name" value="Sig_transdc_resp-reg_C-effctor"/>
</dbReference>
<feature type="domain" description="HTH luxR-type" evidence="4">
    <location>
        <begin position="859"/>
        <end position="924"/>
    </location>
</feature>
<dbReference type="Gene3D" id="1.25.40.10">
    <property type="entry name" value="Tetratricopeptide repeat domain"/>
    <property type="match status" value="1"/>
</dbReference>
<keyword evidence="3" id="KW-0804">Transcription</keyword>
<dbReference type="PRINTS" id="PR00038">
    <property type="entry name" value="HTHLUXR"/>
</dbReference>
<dbReference type="PROSITE" id="PS50043">
    <property type="entry name" value="HTH_LUXR_2"/>
    <property type="match status" value="1"/>
</dbReference>
<gene>
    <name evidence="5" type="ORF">KALB_1220</name>
</gene>
<dbReference type="RefSeq" id="WP_042220271.1">
    <property type="nucleotide sequence ID" value="NZ_CP007155.1"/>
</dbReference>
<dbReference type="HOGENOM" id="CLU_006850_1_2_11"/>
<keyword evidence="2" id="KW-0238">DNA-binding</keyword>
<accession>W5W066</accession>